<dbReference type="Proteomes" id="UP000004407">
    <property type="component" value="Unassembled WGS sequence"/>
</dbReference>
<organism evidence="3 4">
    <name type="scientific">Leyella stercorea DSM 18206</name>
    <dbReference type="NCBI Taxonomy" id="1002367"/>
    <lineage>
        <taxon>Bacteria</taxon>
        <taxon>Pseudomonadati</taxon>
        <taxon>Bacteroidota</taxon>
        <taxon>Bacteroidia</taxon>
        <taxon>Bacteroidales</taxon>
        <taxon>Prevotellaceae</taxon>
        <taxon>Leyella</taxon>
    </lineage>
</organism>
<keyword evidence="1" id="KW-1133">Transmembrane helix</keyword>
<feature type="transmembrane region" description="Helical" evidence="1">
    <location>
        <begin position="125"/>
        <end position="147"/>
    </location>
</feature>
<name>G6B0S9_9BACT</name>
<evidence type="ECO:0000256" key="1">
    <source>
        <dbReference type="SAM" id="Phobius"/>
    </source>
</evidence>
<dbReference type="EMBL" id="AFZZ01000214">
    <property type="protein sequence ID" value="EHJ37113.1"/>
    <property type="molecule type" value="Genomic_DNA"/>
</dbReference>
<evidence type="ECO:0000313" key="3">
    <source>
        <dbReference type="EMBL" id="EHJ37113.1"/>
    </source>
</evidence>
<reference evidence="3 4" key="1">
    <citation type="submission" date="2011-08" db="EMBL/GenBank/DDBJ databases">
        <authorList>
            <person name="Weinstock G."/>
            <person name="Sodergren E."/>
            <person name="Clifton S."/>
            <person name="Fulton L."/>
            <person name="Fulton B."/>
            <person name="Courtney L."/>
            <person name="Fronick C."/>
            <person name="Harrison M."/>
            <person name="Strong C."/>
            <person name="Farmer C."/>
            <person name="Delahaunty K."/>
            <person name="Markovic C."/>
            <person name="Hall O."/>
            <person name="Minx P."/>
            <person name="Tomlinson C."/>
            <person name="Mitreva M."/>
            <person name="Hou S."/>
            <person name="Chen J."/>
            <person name="Wollam A."/>
            <person name="Pepin K.H."/>
            <person name="Johnson M."/>
            <person name="Bhonagiri V."/>
            <person name="Zhang X."/>
            <person name="Suruliraj S."/>
            <person name="Warren W."/>
            <person name="Chinwalla A."/>
            <person name="Mardis E.R."/>
            <person name="Wilson R.K."/>
        </authorList>
    </citation>
    <scope>NUCLEOTIDE SEQUENCE [LARGE SCALE GENOMIC DNA]</scope>
    <source>
        <strain evidence="3 4">DSM 18206</strain>
    </source>
</reference>
<protein>
    <recommendedName>
        <fullName evidence="5">Signal peptide protein, YSIRK family</fullName>
    </recommendedName>
</protein>
<dbReference type="AlphaFoldDB" id="G6B0S9"/>
<evidence type="ECO:0000256" key="2">
    <source>
        <dbReference type="SAM" id="SignalP"/>
    </source>
</evidence>
<feature type="transmembrane region" description="Helical" evidence="1">
    <location>
        <begin position="89"/>
        <end position="113"/>
    </location>
</feature>
<comment type="caution">
    <text evidence="3">The sequence shown here is derived from an EMBL/GenBank/DDBJ whole genome shotgun (WGS) entry which is preliminary data.</text>
</comment>
<evidence type="ECO:0008006" key="5">
    <source>
        <dbReference type="Google" id="ProtNLM"/>
    </source>
</evidence>
<proteinExistence type="predicted"/>
<feature type="signal peptide" evidence="2">
    <location>
        <begin position="1"/>
        <end position="22"/>
    </location>
</feature>
<sequence length="180" mass="19448">MMRSLRFFMLMAVVICSLAVNAQDAIANDANPTATSTVMVGENYGTDVKSENFTLLQHNDTLVSDAELLKSIAKDTSAKRLKKARIFKWTAWVGGSVFFLASLYCLLGTAYVASFQENGPGVNPFAIGLAASFGASVIWTTSFLIAAHHQKKLALSANVSMLNDNLANRRTLGVGLSFKF</sequence>
<evidence type="ECO:0000313" key="4">
    <source>
        <dbReference type="Proteomes" id="UP000004407"/>
    </source>
</evidence>
<gene>
    <name evidence="3" type="ORF">HMPREF0673_02497</name>
</gene>
<keyword evidence="1" id="KW-0472">Membrane</keyword>
<accession>G6B0S9</accession>
<dbReference type="HOGENOM" id="CLU_1494936_0_0_10"/>
<dbReference type="RefSeq" id="WP_007902251.1">
    <property type="nucleotide sequence ID" value="NZ_JH379457.1"/>
</dbReference>
<dbReference type="GeneID" id="78337952"/>
<keyword evidence="1" id="KW-0812">Transmembrane</keyword>
<feature type="chain" id="PRO_5003485724" description="Signal peptide protein, YSIRK family" evidence="2">
    <location>
        <begin position="23"/>
        <end position="180"/>
    </location>
</feature>
<keyword evidence="2" id="KW-0732">Signal</keyword>